<accession>A0ABY6HSD7</accession>
<sequence>MLLRKEKIAIDSFLINNDILYYEYSKRVSSYRGVIIKNLSGLKVIFKTFQKFQVKTSLSVKLYLNPSRIVLFFHIDGKNKKEVFETHRNIKTLLKCDFENKDLCILENKELEKNFFLQIENFQKLSRNCKIAYGDSTFILFNQENSKKISFAIFQFTKLNFSNSNLVFFLDLLESLNIDAFLTFKFTIKTKINPILILKTSDPESIQKFTQMVQSHEIDIQLKKKNLSIRTFLNLIKNTTNHIRKIENCDLMLQSLSYFENSFINSEYIPNQTDGSILSRINESLLEKTKKILISKEIQFNQEGDGEICIPSLQSVILIQEKLNLKDFSNFLIKFYSRMRILIVILEKNCDIQKLNTKTVLFKLKKMVLLSKSELETKLIQKFYQSQIALIG</sequence>
<protein>
    <submittedName>
        <fullName evidence="1">Uncharacterized protein</fullName>
    </submittedName>
</protein>
<gene>
    <name evidence="1" type="ORF">NEF87_002704</name>
</gene>
<dbReference type="EMBL" id="CP104013">
    <property type="protein sequence ID" value="UYP46419.1"/>
    <property type="molecule type" value="Genomic_DNA"/>
</dbReference>
<proteinExistence type="predicted"/>
<evidence type="ECO:0000313" key="1">
    <source>
        <dbReference type="EMBL" id="UYP46419.1"/>
    </source>
</evidence>
<evidence type="ECO:0000313" key="2">
    <source>
        <dbReference type="Proteomes" id="UP001208689"/>
    </source>
</evidence>
<keyword evidence="2" id="KW-1185">Reference proteome</keyword>
<dbReference type="Proteomes" id="UP001208689">
    <property type="component" value="Chromosome"/>
</dbReference>
<name>A0ABY6HSD7_9ARCH</name>
<organism evidence="1 2">
    <name type="scientific">Candidatus Lokiarchaeum ossiferum</name>
    <dbReference type="NCBI Taxonomy" id="2951803"/>
    <lineage>
        <taxon>Archaea</taxon>
        <taxon>Promethearchaeati</taxon>
        <taxon>Promethearchaeota</taxon>
        <taxon>Promethearchaeia</taxon>
        <taxon>Promethearchaeales</taxon>
        <taxon>Promethearchaeaceae</taxon>
        <taxon>Candidatus Lokiarchaeum</taxon>
    </lineage>
</organism>
<reference evidence="1" key="1">
    <citation type="submission" date="2022-09" db="EMBL/GenBank/DDBJ databases">
        <title>Actin cytoskeleton and complex cell architecture in an #Asgard archaeon.</title>
        <authorList>
            <person name="Ponce Toledo R.I."/>
            <person name="Schleper C."/>
            <person name="Rodrigues Oliveira T."/>
            <person name="Wollweber F."/>
            <person name="Xu J."/>
            <person name="Rittmann S."/>
            <person name="Klingl A."/>
            <person name="Pilhofer M."/>
        </authorList>
    </citation>
    <scope>NUCLEOTIDE SEQUENCE</scope>
    <source>
        <strain evidence="1">B-35</strain>
    </source>
</reference>